<organism evidence="4 5">
    <name type="scientific">Bifidobacterium aemilianum</name>
    <dbReference type="NCBI Taxonomy" id="2493120"/>
    <lineage>
        <taxon>Bacteria</taxon>
        <taxon>Bacillati</taxon>
        <taxon>Actinomycetota</taxon>
        <taxon>Actinomycetes</taxon>
        <taxon>Bifidobacteriales</taxon>
        <taxon>Bifidobacteriaceae</taxon>
        <taxon>Bifidobacterium</taxon>
    </lineage>
</organism>
<keyword evidence="2" id="KW-0472">Membrane</keyword>
<dbReference type="GO" id="GO:0080120">
    <property type="term" value="P:CAAX-box protein maturation"/>
    <property type="evidence" value="ECO:0007669"/>
    <property type="project" value="UniProtKB-ARBA"/>
</dbReference>
<dbReference type="PANTHER" id="PTHR36435">
    <property type="entry name" value="SLR1288 PROTEIN"/>
    <property type="match status" value="1"/>
</dbReference>
<feature type="compositionally biased region" description="Low complexity" evidence="1">
    <location>
        <begin position="120"/>
        <end position="131"/>
    </location>
</feature>
<sequence>MEQEGMAAKASNGGDDGLRDGAQSQPLADFFKQETPQFSLPSLTTDSFYGGLSQYADKSQSQDDGDQDGPSSDGGPVDLRPGQLESPSQPDQTGYAAGQEGAVGLPAGSPQQQGNGQEGPSAPTSDPSPSAGQPTGSPLPVHRSDPPQFLPLGAGAQVPPRQHWGAPGHQGNVPRQPVQPQPYGGADAYAPYGSYGPGLRQAQPQYPVQPPTLPNPQGYGPVTPTPLTPGLPTDPMGPTVPVSPAAPVPAGAAPTGAQTMPQPQPLQPTWPGQQPQFQPGFQAQPMPARRPGVPRGLPDVINPDWWFLARRRFSMAGVALSMMFAVWYGLAIIFGIIMAAVDRGVKIPYWETVLVSNGPLYFVAMPLTLLIFNMIPVLPTRKMGLKPTSFIMLLLSCFPIMSIGNIIGQILSALLSGGEATNSLDELLGADPVTIVVVTVILAPIFEEWIFRKQLIDHLRRYGEKPAIVFSALMFGLFHGNLYQFFYAFGIGLVLGYVYMRTSRLRYSIAMHMIVNLLGGAVPSILMMGLGDRASDQLSSMDPQQVQQAFQAHPVLSVSFLAFECCMVAVFFAGLVIMIVNRRKLVFFTTPEELPRSVVPQTIFLNVGSIIFMVLCLLVMVLALFN</sequence>
<keyword evidence="2" id="KW-0812">Transmembrane</keyword>
<gene>
    <name evidence="4" type="ORF">CRD60_05095</name>
</gene>
<feature type="domain" description="CAAX prenyl protease 2/Lysostaphin resistance protein A-like" evidence="3">
    <location>
        <begin position="432"/>
        <end position="518"/>
    </location>
</feature>
<dbReference type="PANTHER" id="PTHR36435:SF1">
    <property type="entry name" value="CAAX AMINO TERMINAL PROTEASE FAMILY PROTEIN"/>
    <property type="match status" value="1"/>
</dbReference>
<feature type="transmembrane region" description="Helical" evidence="2">
    <location>
        <begin position="360"/>
        <end position="378"/>
    </location>
</feature>
<feature type="transmembrane region" description="Helical" evidence="2">
    <location>
        <begin position="467"/>
        <end position="489"/>
    </location>
</feature>
<dbReference type="Pfam" id="PF02517">
    <property type="entry name" value="Rce1-like"/>
    <property type="match status" value="1"/>
</dbReference>
<dbReference type="Proteomes" id="UP000252530">
    <property type="component" value="Unassembled WGS sequence"/>
</dbReference>
<evidence type="ECO:0000313" key="4">
    <source>
        <dbReference type="EMBL" id="RBP97946.1"/>
    </source>
</evidence>
<feature type="transmembrane region" description="Helical" evidence="2">
    <location>
        <begin position="427"/>
        <end position="446"/>
    </location>
</feature>
<reference evidence="4 5" key="1">
    <citation type="submission" date="2017-10" db="EMBL/GenBank/DDBJ databases">
        <title>Bifidobacterium xylocopum sp. nov. and Bifidobacterium aemilianum sp. nov., from the carpenter bee (Xylocopa violacea) digestive tract.</title>
        <authorList>
            <person name="Alberoni D."/>
            <person name="Baffoni L."/>
            <person name="Di Gioia D."/>
            <person name="Gaggia F."/>
            <person name="Biavati B."/>
        </authorList>
    </citation>
    <scope>NUCLEOTIDE SEQUENCE [LARGE SCALE GENOMIC DNA]</scope>
    <source>
        <strain evidence="4 5">XV10</strain>
    </source>
</reference>
<accession>A0A366K895</accession>
<feature type="transmembrane region" description="Helical" evidence="2">
    <location>
        <begin position="318"/>
        <end position="340"/>
    </location>
</feature>
<evidence type="ECO:0000256" key="2">
    <source>
        <dbReference type="SAM" id="Phobius"/>
    </source>
</evidence>
<dbReference type="EMBL" id="PDCG01000003">
    <property type="protein sequence ID" value="RBP97946.1"/>
    <property type="molecule type" value="Genomic_DNA"/>
</dbReference>
<evidence type="ECO:0000256" key="1">
    <source>
        <dbReference type="SAM" id="MobiDB-lite"/>
    </source>
</evidence>
<evidence type="ECO:0000313" key="5">
    <source>
        <dbReference type="Proteomes" id="UP000252530"/>
    </source>
</evidence>
<feature type="compositionally biased region" description="Low complexity" evidence="1">
    <location>
        <begin position="269"/>
        <end position="287"/>
    </location>
</feature>
<name>A0A366K895_9BIFI</name>
<feature type="transmembrane region" description="Helical" evidence="2">
    <location>
        <begin position="390"/>
        <end position="415"/>
    </location>
</feature>
<dbReference type="AlphaFoldDB" id="A0A366K895"/>
<feature type="region of interest" description="Disordered" evidence="1">
    <location>
        <begin position="1"/>
        <end position="289"/>
    </location>
</feature>
<feature type="transmembrane region" description="Helical" evidence="2">
    <location>
        <begin position="552"/>
        <end position="580"/>
    </location>
</feature>
<keyword evidence="2" id="KW-1133">Transmembrane helix</keyword>
<feature type="transmembrane region" description="Helical" evidence="2">
    <location>
        <begin position="603"/>
        <end position="625"/>
    </location>
</feature>
<feature type="compositionally biased region" description="Polar residues" evidence="1">
    <location>
        <begin position="34"/>
        <end position="47"/>
    </location>
</feature>
<protein>
    <recommendedName>
        <fullName evidence="3">CAAX prenyl protease 2/Lysostaphin resistance protein A-like domain-containing protein</fullName>
    </recommendedName>
</protein>
<feature type="compositionally biased region" description="Low complexity" evidence="1">
    <location>
        <begin position="230"/>
        <end position="261"/>
    </location>
</feature>
<evidence type="ECO:0000259" key="3">
    <source>
        <dbReference type="Pfam" id="PF02517"/>
    </source>
</evidence>
<dbReference type="InterPro" id="IPR003675">
    <property type="entry name" value="Rce1/LyrA-like_dom"/>
</dbReference>
<proteinExistence type="predicted"/>
<comment type="caution">
    <text evidence="4">The sequence shown here is derived from an EMBL/GenBank/DDBJ whole genome shotgun (WGS) entry which is preliminary data.</text>
</comment>
<dbReference type="InterPro" id="IPR052710">
    <property type="entry name" value="CAAX_protease"/>
</dbReference>
<keyword evidence="5" id="KW-1185">Reference proteome</keyword>
<feature type="transmembrane region" description="Helical" evidence="2">
    <location>
        <begin position="509"/>
        <end position="531"/>
    </location>
</feature>
<dbReference type="GO" id="GO:0004175">
    <property type="term" value="F:endopeptidase activity"/>
    <property type="evidence" value="ECO:0007669"/>
    <property type="project" value="UniProtKB-ARBA"/>
</dbReference>